<dbReference type="InterPro" id="IPR021335">
    <property type="entry name" value="DUF2948"/>
</dbReference>
<evidence type="ECO:0008006" key="3">
    <source>
        <dbReference type="Google" id="ProtNLM"/>
    </source>
</evidence>
<evidence type="ECO:0000313" key="1">
    <source>
        <dbReference type="EMBL" id="SMY08013.1"/>
    </source>
</evidence>
<evidence type="ECO:0000313" key="2">
    <source>
        <dbReference type="Proteomes" id="UP000201613"/>
    </source>
</evidence>
<dbReference type="AlphaFoldDB" id="A0A238LEN1"/>
<organism evidence="1 2">
    <name type="scientific">Flavimaricola marinus</name>
    <dbReference type="NCBI Taxonomy" id="1819565"/>
    <lineage>
        <taxon>Bacteria</taxon>
        <taxon>Pseudomonadati</taxon>
        <taxon>Pseudomonadota</taxon>
        <taxon>Alphaproteobacteria</taxon>
        <taxon>Rhodobacterales</taxon>
        <taxon>Paracoccaceae</taxon>
        <taxon>Flavimaricola</taxon>
    </lineage>
</organism>
<gene>
    <name evidence="1" type="ORF">LOM8899_02160</name>
</gene>
<dbReference type="EMBL" id="FXZK01000003">
    <property type="protein sequence ID" value="SMY08013.1"/>
    <property type="molecule type" value="Genomic_DNA"/>
</dbReference>
<dbReference type="Pfam" id="PF11164">
    <property type="entry name" value="DUF2948"/>
    <property type="match status" value="1"/>
</dbReference>
<name>A0A238LEN1_9RHOB</name>
<reference evidence="1 2" key="1">
    <citation type="submission" date="2017-05" db="EMBL/GenBank/DDBJ databases">
        <authorList>
            <person name="Song R."/>
            <person name="Chenine A.L."/>
            <person name="Ruprecht R.M."/>
        </authorList>
    </citation>
    <scope>NUCLEOTIDE SEQUENCE [LARGE SCALE GENOMIC DNA]</scope>
    <source>
        <strain evidence="1 2">CECT 8899</strain>
    </source>
</reference>
<keyword evidence="2" id="KW-1185">Reference proteome</keyword>
<dbReference type="OrthoDB" id="9806367at2"/>
<proteinExistence type="predicted"/>
<sequence length="155" mass="17120">MTRDASFKDGADKPLRLQAFDADDLAVISALVQDAVFPADEIRWIARERRFAILLNRFRWEDAGQTRSAERVRSLLVIDEVERVRSQGVPKGDAETVLSLLSLVFEPGDEGRGRVVLTLAGDGVIEIEVAVLEVVLRDVTRPYAAPSGRAPSHPE</sequence>
<accession>A0A238LEN1</accession>
<protein>
    <recommendedName>
        <fullName evidence="3">DUF2948 domain-containing protein</fullName>
    </recommendedName>
</protein>
<dbReference type="RefSeq" id="WP_093992190.1">
    <property type="nucleotide sequence ID" value="NZ_FXZK01000003.1"/>
</dbReference>
<dbReference type="Proteomes" id="UP000201613">
    <property type="component" value="Unassembled WGS sequence"/>
</dbReference>